<keyword evidence="1" id="KW-0472">Membrane</keyword>
<name>A0A833JDL5_9BACT</name>
<feature type="transmembrane region" description="Helical" evidence="1">
    <location>
        <begin position="108"/>
        <end position="130"/>
    </location>
</feature>
<proteinExistence type="predicted"/>
<keyword evidence="1" id="KW-1133">Transmembrane helix</keyword>
<evidence type="ECO:0008006" key="4">
    <source>
        <dbReference type="Google" id="ProtNLM"/>
    </source>
</evidence>
<accession>A0A833JDL5</accession>
<gene>
    <name evidence="2" type="ORF">GCL57_04625</name>
</gene>
<dbReference type="InterPro" id="IPR036259">
    <property type="entry name" value="MFS_trans_sf"/>
</dbReference>
<dbReference type="EMBL" id="WFLN01000005">
    <property type="protein sequence ID" value="KAB8031935.1"/>
    <property type="molecule type" value="Genomic_DNA"/>
</dbReference>
<feature type="transmembrane region" description="Helical" evidence="1">
    <location>
        <begin position="330"/>
        <end position="349"/>
    </location>
</feature>
<evidence type="ECO:0000313" key="3">
    <source>
        <dbReference type="Proteomes" id="UP000442694"/>
    </source>
</evidence>
<dbReference type="RefSeq" id="WP_152212110.1">
    <property type="nucleotide sequence ID" value="NZ_WFLN01000005.1"/>
</dbReference>
<protein>
    <recommendedName>
        <fullName evidence="4">MFS transporter</fullName>
    </recommendedName>
</protein>
<evidence type="ECO:0000313" key="2">
    <source>
        <dbReference type="EMBL" id="KAB8031935.1"/>
    </source>
</evidence>
<feature type="transmembrane region" description="Helical" evidence="1">
    <location>
        <begin position="173"/>
        <end position="194"/>
    </location>
</feature>
<keyword evidence="3" id="KW-1185">Reference proteome</keyword>
<dbReference type="SUPFAM" id="SSF103473">
    <property type="entry name" value="MFS general substrate transporter"/>
    <property type="match status" value="1"/>
</dbReference>
<feature type="transmembrane region" description="Helical" evidence="1">
    <location>
        <begin position="269"/>
        <end position="289"/>
    </location>
</feature>
<dbReference type="Proteomes" id="UP000442694">
    <property type="component" value="Unassembled WGS sequence"/>
</dbReference>
<evidence type="ECO:0000256" key="1">
    <source>
        <dbReference type="SAM" id="Phobius"/>
    </source>
</evidence>
<feature type="transmembrane region" description="Helical" evidence="1">
    <location>
        <begin position="84"/>
        <end position="102"/>
    </location>
</feature>
<feature type="transmembrane region" description="Helical" evidence="1">
    <location>
        <begin position="214"/>
        <end position="236"/>
    </location>
</feature>
<feature type="transmembrane region" description="Helical" evidence="1">
    <location>
        <begin position="242"/>
        <end position="262"/>
    </location>
</feature>
<feature type="transmembrane region" description="Helical" evidence="1">
    <location>
        <begin position="21"/>
        <end position="43"/>
    </location>
</feature>
<organism evidence="2 3">
    <name type="scientific">Fluviispira multicolorata</name>
    <dbReference type="NCBI Taxonomy" id="2654512"/>
    <lineage>
        <taxon>Bacteria</taxon>
        <taxon>Pseudomonadati</taxon>
        <taxon>Bdellovibrionota</taxon>
        <taxon>Oligoflexia</taxon>
        <taxon>Silvanigrellales</taxon>
        <taxon>Silvanigrellaceae</taxon>
        <taxon>Fluviispira</taxon>
    </lineage>
</organism>
<comment type="caution">
    <text evidence="2">The sequence shown here is derived from an EMBL/GenBank/DDBJ whole genome shotgun (WGS) entry which is preliminary data.</text>
</comment>
<sequence>MIKYNYSPIFLLMLAEALERFAYFFVSFIFIIYMMTPLSSGGLGISQEISYKTAGIFSISLLILPLILSPIVDRKIGMQRATSYGGALLFFGYIFAFLSFYINTNIIYFSFALCALGSSLVKPSMSALVSRVIPNNFFLLDILYIIFIVVVNISSISSAYIASFFVMKFSTSLYNNFLFSAFLLLVYFIVIGVFHKKISLQTEEKKLVQKSKFLYFSCFLLCFLIGISVTLSSKIFPAPSSALFWSIVFIGIFLFTFFLYKIRKNKNKYVYSYLIILFLIFFFIANLFVRKFGIVSPIIPSLYYSFDMLFNFVAFPVALSIIARVSHKKYLVTSQAFLLFLFAYGSILMKNNLSHALFIEDSKFVFLAVIILSTVTLLFILCSQFLSKLNK</sequence>
<reference evidence="2 3" key="1">
    <citation type="submission" date="2019-10" db="EMBL/GenBank/DDBJ databases">
        <title>New genus of Silvanigrellaceae.</title>
        <authorList>
            <person name="Pitt A."/>
            <person name="Hahn M.W."/>
        </authorList>
    </citation>
    <scope>NUCLEOTIDE SEQUENCE [LARGE SCALE GENOMIC DNA]</scope>
    <source>
        <strain evidence="2 3">33A1-SZDP</strain>
    </source>
</reference>
<feature type="transmembrane region" description="Helical" evidence="1">
    <location>
        <begin position="364"/>
        <end position="386"/>
    </location>
</feature>
<keyword evidence="1" id="KW-0812">Transmembrane</keyword>
<dbReference type="AlphaFoldDB" id="A0A833JDL5"/>
<feature type="transmembrane region" description="Helical" evidence="1">
    <location>
        <begin position="301"/>
        <end position="323"/>
    </location>
</feature>
<dbReference type="Gene3D" id="1.20.1250.20">
    <property type="entry name" value="MFS general substrate transporter like domains"/>
    <property type="match status" value="1"/>
</dbReference>
<feature type="transmembrane region" description="Helical" evidence="1">
    <location>
        <begin position="49"/>
        <end position="72"/>
    </location>
</feature>
<feature type="transmembrane region" description="Helical" evidence="1">
    <location>
        <begin position="142"/>
        <end position="167"/>
    </location>
</feature>